<name>A0AAD4M5T0_9AGAM</name>
<comment type="caution">
    <text evidence="2">The sequence shown here is derived from an EMBL/GenBank/DDBJ whole genome shotgun (WGS) entry which is preliminary data.</text>
</comment>
<keyword evidence="3" id="KW-1185">Reference proteome</keyword>
<dbReference type="AlphaFoldDB" id="A0AAD4M5T0"/>
<protein>
    <submittedName>
        <fullName evidence="2">Uncharacterized protein</fullName>
    </submittedName>
</protein>
<evidence type="ECO:0000313" key="2">
    <source>
        <dbReference type="EMBL" id="KAI0301957.1"/>
    </source>
</evidence>
<feature type="compositionally biased region" description="Low complexity" evidence="1">
    <location>
        <begin position="55"/>
        <end position="67"/>
    </location>
</feature>
<gene>
    <name evidence="2" type="ORF">B0F90DRAFT_1716584</name>
</gene>
<dbReference type="EMBL" id="WTXG01000012">
    <property type="protein sequence ID" value="KAI0301957.1"/>
    <property type="molecule type" value="Genomic_DNA"/>
</dbReference>
<evidence type="ECO:0000256" key="1">
    <source>
        <dbReference type="SAM" id="MobiDB-lite"/>
    </source>
</evidence>
<proteinExistence type="predicted"/>
<organism evidence="2 3">
    <name type="scientific">Multifurca ochricompacta</name>
    <dbReference type="NCBI Taxonomy" id="376703"/>
    <lineage>
        <taxon>Eukaryota</taxon>
        <taxon>Fungi</taxon>
        <taxon>Dikarya</taxon>
        <taxon>Basidiomycota</taxon>
        <taxon>Agaricomycotina</taxon>
        <taxon>Agaricomycetes</taxon>
        <taxon>Russulales</taxon>
        <taxon>Russulaceae</taxon>
        <taxon>Multifurca</taxon>
    </lineage>
</organism>
<feature type="compositionally biased region" description="Polar residues" evidence="1">
    <location>
        <begin position="206"/>
        <end position="222"/>
    </location>
</feature>
<feature type="compositionally biased region" description="Polar residues" evidence="1">
    <location>
        <begin position="9"/>
        <end position="37"/>
    </location>
</feature>
<accession>A0AAD4M5T0</accession>
<feature type="region of interest" description="Disordered" evidence="1">
    <location>
        <begin position="1"/>
        <end position="222"/>
    </location>
</feature>
<feature type="compositionally biased region" description="Low complexity" evidence="1">
    <location>
        <begin position="99"/>
        <end position="111"/>
    </location>
</feature>
<evidence type="ECO:0000313" key="3">
    <source>
        <dbReference type="Proteomes" id="UP001203297"/>
    </source>
</evidence>
<dbReference type="Proteomes" id="UP001203297">
    <property type="component" value="Unassembled WGS sequence"/>
</dbReference>
<feature type="compositionally biased region" description="Low complexity" evidence="1">
    <location>
        <begin position="171"/>
        <end position="186"/>
    </location>
</feature>
<sequence length="521" mass="56004">MIHLDHSPAVSTPNTQQLTLQSNDHFSWNSISTTTTSRDLEPRALQKDNSPSAPPTSITASFSSSSPDKTAQNTSPIPRQSSLTPPPSSPRRDGEREASSTPAIATPSATAPQPPPQDASTDLSPIPQHDTTVENPPPSRPLTPLSELSPVPDNDEDAPSDPLGADKGEGPSSLQPISSSPSRQISVKLEPSSQTRISPSRPHPASSDNSPQRTSFLSSVGTGSNSKAALILELNAELLKICGEFQARTIPTDDQRYQQYASRLQSNLTWLAAAADAHHTQNRHPLPIMQHPPPVDFVSIERVRQLYAALPVVFARDIARPKGQPTLKRERPMEEPEFAMKRRDTGENKVGVGMPPPATPALAAKPVPAPVQSFASVPSQGATPDRPRMLQIRQQQVQFQAQAPQVQQQQVPAVRQMSPPQGGAAGVSVGVGAGMGQSQGHAAAAHPNTVQQVINNFGPQGLALMQQLHDPNSPFVKYMIEQIPNFMSLPLPQQLKTMQQAQVSPSAVRVHPETGSRRCYM</sequence>
<reference evidence="2" key="1">
    <citation type="journal article" date="2022" name="New Phytol.">
        <title>Evolutionary transition to the ectomycorrhizal habit in the genomes of a hyperdiverse lineage of mushroom-forming fungi.</title>
        <authorList>
            <person name="Looney B."/>
            <person name="Miyauchi S."/>
            <person name="Morin E."/>
            <person name="Drula E."/>
            <person name="Courty P.E."/>
            <person name="Kohler A."/>
            <person name="Kuo A."/>
            <person name="LaButti K."/>
            <person name="Pangilinan J."/>
            <person name="Lipzen A."/>
            <person name="Riley R."/>
            <person name="Andreopoulos W."/>
            <person name="He G."/>
            <person name="Johnson J."/>
            <person name="Nolan M."/>
            <person name="Tritt A."/>
            <person name="Barry K.W."/>
            <person name="Grigoriev I.V."/>
            <person name="Nagy L.G."/>
            <person name="Hibbett D."/>
            <person name="Henrissat B."/>
            <person name="Matheny P.B."/>
            <person name="Labbe J."/>
            <person name="Martin F.M."/>
        </authorList>
    </citation>
    <scope>NUCLEOTIDE SEQUENCE</scope>
    <source>
        <strain evidence="2">BPL690</strain>
    </source>
</reference>
<feature type="compositionally biased region" description="Polar residues" evidence="1">
    <location>
        <begin position="68"/>
        <end position="77"/>
    </location>
</feature>